<evidence type="ECO:0000259" key="9">
    <source>
        <dbReference type="PROSITE" id="PS51012"/>
    </source>
</evidence>
<comment type="caution">
    <text evidence="10">The sequence shown here is derived from an EMBL/GenBank/DDBJ whole genome shotgun (WGS) entry which is preliminary data.</text>
</comment>
<feature type="transmembrane region" description="Helical" evidence="8">
    <location>
        <begin position="319"/>
        <end position="335"/>
    </location>
</feature>
<evidence type="ECO:0000313" key="10">
    <source>
        <dbReference type="EMBL" id="OGF58760.1"/>
    </source>
</evidence>
<sequence length="370" mass="41662">MKILWLFLRKELVQLLRDQRLLPMLILAPVVQLLILGYAATFDVKKIPSMIIDYDRSPKSRDFIDAFVNSSYFVLVRYTDNIKEVDEMFDSNSARVAIIIPRDFGKQIEKRAESKVAVIYDGTDMITSSVAIGYTNLIVSKFSGFNELAGRGSSIPMVVPELRIWYNQELKSSYFMVPAIFALLLTVVTMVVSSMSLVKEKELGTIEQLSVTPIHSYQIILGKMSPFVVIAFLDVVLVTIIANQWFEVPLRGSFLDLTLAALIFLLSSLGLGLFISVNVSTQQQAMMTAIFLVFLPSILLSGFIFPIENMPNWLQPVPYFLPVTYFINIIRGIFLRGATLADMSRDYLALTGIGIVIFTLSVMKFKKSIK</sequence>
<organism evidence="10 11">
    <name type="scientific">Candidatus Fischerbacteria bacterium RBG_13_37_8</name>
    <dbReference type="NCBI Taxonomy" id="1817863"/>
    <lineage>
        <taxon>Bacteria</taxon>
        <taxon>Candidatus Fischeribacteriota</taxon>
    </lineage>
</organism>
<dbReference type="AlphaFoldDB" id="A0A1F5V5S9"/>
<dbReference type="Gene3D" id="3.40.1710.10">
    <property type="entry name" value="abc type-2 transporter like domain"/>
    <property type="match status" value="1"/>
</dbReference>
<feature type="transmembrane region" description="Helical" evidence="8">
    <location>
        <begin position="347"/>
        <end position="365"/>
    </location>
</feature>
<dbReference type="PROSITE" id="PS51012">
    <property type="entry name" value="ABC_TM2"/>
    <property type="match status" value="1"/>
</dbReference>
<feature type="transmembrane region" description="Helical" evidence="8">
    <location>
        <begin position="21"/>
        <end position="40"/>
    </location>
</feature>
<dbReference type="InterPro" id="IPR051449">
    <property type="entry name" value="ABC-2_transporter_component"/>
</dbReference>
<dbReference type="GO" id="GO:0140359">
    <property type="term" value="F:ABC-type transporter activity"/>
    <property type="evidence" value="ECO:0007669"/>
    <property type="project" value="InterPro"/>
</dbReference>
<dbReference type="InterPro" id="IPR000412">
    <property type="entry name" value="ABC_2_transport"/>
</dbReference>
<feature type="transmembrane region" description="Helical" evidence="8">
    <location>
        <begin position="289"/>
        <end position="307"/>
    </location>
</feature>
<keyword evidence="5 8" id="KW-0812">Transmembrane</keyword>
<comment type="subcellular location">
    <subcellularLocation>
        <location evidence="1 8">Cell membrane</location>
        <topology evidence="1 8">Multi-pass membrane protein</topology>
    </subcellularLocation>
</comment>
<evidence type="ECO:0000256" key="8">
    <source>
        <dbReference type="RuleBase" id="RU361157"/>
    </source>
</evidence>
<keyword evidence="6 8" id="KW-1133">Transmembrane helix</keyword>
<proteinExistence type="inferred from homology"/>
<dbReference type="Proteomes" id="UP000178943">
    <property type="component" value="Unassembled WGS sequence"/>
</dbReference>
<evidence type="ECO:0000256" key="6">
    <source>
        <dbReference type="ARBA" id="ARBA00022989"/>
    </source>
</evidence>
<dbReference type="PANTHER" id="PTHR30294:SF29">
    <property type="entry name" value="MULTIDRUG ABC TRANSPORTER PERMEASE YBHS-RELATED"/>
    <property type="match status" value="1"/>
</dbReference>
<evidence type="ECO:0000256" key="7">
    <source>
        <dbReference type="ARBA" id="ARBA00023136"/>
    </source>
</evidence>
<evidence type="ECO:0000256" key="3">
    <source>
        <dbReference type="ARBA" id="ARBA00022448"/>
    </source>
</evidence>
<dbReference type="InterPro" id="IPR047817">
    <property type="entry name" value="ABC2_TM_bact-type"/>
</dbReference>
<feature type="transmembrane region" description="Helical" evidence="8">
    <location>
        <begin position="254"/>
        <end position="277"/>
    </location>
</feature>
<evidence type="ECO:0000256" key="4">
    <source>
        <dbReference type="ARBA" id="ARBA00022475"/>
    </source>
</evidence>
<dbReference type="GO" id="GO:0043190">
    <property type="term" value="C:ATP-binding cassette (ABC) transporter complex"/>
    <property type="evidence" value="ECO:0007669"/>
    <property type="project" value="InterPro"/>
</dbReference>
<feature type="transmembrane region" description="Helical" evidence="8">
    <location>
        <begin position="175"/>
        <end position="198"/>
    </location>
</feature>
<dbReference type="Pfam" id="PF12698">
    <property type="entry name" value="ABC2_membrane_3"/>
    <property type="match status" value="1"/>
</dbReference>
<reference evidence="10 11" key="1">
    <citation type="journal article" date="2016" name="Nat. Commun.">
        <title>Thousands of microbial genomes shed light on interconnected biogeochemical processes in an aquifer system.</title>
        <authorList>
            <person name="Anantharaman K."/>
            <person name="Brown C.T."/>
            <person name="Hug L.A."/>
            <person name="Sharon I."/>
            <person name="Castelle C.J."/>
            <person name="Probst A.J."/>
            <person name="Thomas B.C."/>
            <person name="Singh A."/>
            <person name="Wilkins M.J."/>
            <person name="Karaoz U."/>
            <person name="Brodie E.L."/>
            <person name="Williams K.H."/>
            <person name="Hubbard S.S."/>
            <person name="Banfield J.F."/>
        </authorList>
    </citation>
    <scope>NUCLEOTIDE SEQUENCE [LARGE SCALE GENOMIC DNA]</scope>
</reference>
<protein>
    <recommendedName>
        <fullName evidence="8">Transport permease protein</fullName>
    </recommendedName>
</protein>
<keyword evidence="4 8" id="KW-1003">Cell membrane</keyword>
<dbReference type="InterPro" id="IPR013525">
    <property type="entry name" value="ABC2_TM"/>
</dbReference>
<name>A0A1F5V5S9_9BACT</name>
<evidence type="ECO:0000256" key="1">
    <source>
        <dbReference type="ARBA" id="ARBA00004651"/>
    </source>
</evidence>
<dbReference type="EMBL" id="MFGW01000232">
    <property type="protein sequence ID" value="OGF58760.1"/>
    <property type="molecule type" value="Genomic_DNA"/>
</dbReference>
<evidence type="ECO:0000256" key="2">
    <source>
        <dbReference type="ARBA" id="ARBA00007783"/>
    </source>
</evidence>
<gene>
    <name evidence="10" type="ORF">A2Y62_09625</name>
</gene>
<feature type="transmembrane region" description="Helical" evidence="8">
    <location>
        <begin position="219"/>
        <end position="242"/>
    </location>
</feature>
<keyword evidence="3 8" id="KW-0813">Transport</keyword>
<feature type="domain" description="ABC transmembrane type-2" evidence="9">
    <location>
        <begin position="142"/>
        <end position="368"/>
    </location>
</feature>
<accession>A0A1F5V5S9</accession>
<dbReference type="PRINTS" id="PR00164">
    <property type="entry name" value="ABC2TRNSPORT"/>
</dbReference>
<evidence type="ECO:0000256" key="5">
    <source>
        <dbReference type="ARBA" id="ARBA00022692"/>
    </source>
</evidence>
<keyword evidence="7 8" id="KW-0472">Membrane</keyword>
<dbReference type="PANTHER" id="PTHR30294">
    <property type="entry name" value="MEMBRANE COMPONENT OF ABC TRANSPORTER YHHJ-RELATED"/>
    <property type="match status" value="1"/>
</dbReference>
<dbReference type="STRING" id="1817863.A2Y62_09625"/>
<evidence type="ECO:0000313" key="11">
    <source>
        <dbReference type="Proteomes" id="UP000178943"/>
    </source>
</evidence>
<comment type="similarity">
    <text evidence="2 8">Belongs to the ABC-2 integral membrane protein family.</text>
</comment>